<dbReference type="RefSeq" id="XP_022340981.1">
    <property type="nucleotide sequence ID" value="XM_022485273.1"/>
</dbReference>
<proteinExistence type="predicted"/>
<sequence length="225" mass="25300">MHYVVIMLFIRWTSGQNNFFNVLSCTDIKLRDIPEEVFEKCKESDMVIHCLPDENDNLGLSCFSVTWIEPGRCPYYNSYQGNMDEKECDPRYGLCSSGLYKSPSSLRYKGCYAREYDTITKAATTTEMETIPPLKCPMIDTVANRTNNTSSEIGEECTCATEIAVAVILTLFILGCCIGVGVAVIFYRKLRKKYGHNSNDIQMKSHSDDNGKNQPFLPDANNTAG</sequence>
<keyword evidence="2" id="KW-0812">Transmembrane</keyword>
<accession>A0A8B8EM40</accession>
<gene>
    <name evidence="4 5" type="primary">LOC111135322</name>
</gene>
<dbReference type="KEGG" id="cvn:111135322"/>
<evidence type="ECO:0000256" key="2">
    <source>
        <dbReference type="SAM" id="Phobius"/>
    </source>
</evidence>
<dbReference type="RefSeq" id="XP_022340982.1">
    <property type="nucleotide sequence ID" value="XM_022485274.1"/>
</dbReference>
<keyword evidence="3" id="KW-1185">Reference proteome</keyword>
<reference evidence="4 5" key="1">
    <citation type="submission" date="2025-04" db="UniProtKB">
        <authorList>
            <consortium name="RefSeq"/>
        </authorList>
    </citation>
    <scope>IDENTIFICATION</scope>
    <source>
        <tissue evidence="4 5">Whole sample</tissue>
    </source>
</reference>
<dbReference type="GeneID" id="111135322"/>
<feature type="transmembrane region" description="Helical" evidence="2">
    <location>
        <begin position="163"/>
        <end position="187"/>
    </location>
</feature>
<keyword evidence="2" id="KW-1133">Transmembrane helix</keyword>
<feature type="region of interest" description="Disordered" evidence="1">
    <location>
        <begin position="199"/>
        <end position="225"/>
    </location>
</feature>
<protein>
    <submittedName>
        <fullName evidence="4 5">Uncharacterized protein LOC111135322 isoform X1</fullName>
    </submittedName>
</protein>
<evidence type="ECO:0000313" key="3">
    <source>
        <dbReference type="Proteomes" id="UP000694844"/>
    </source>
</evidence>
<evidence type="ECO:0000313" key="4">
    <source>
        <dbReference type="RefSeq" id="XP_022340981.1"/>
    </source>
</evidence>
<dbReference type="OrthoDB" id="6153788at2759"/>
<evidence type="ECO:0000313" key="5">
    <source>
        <dbReference type="RefSeq" id="XP_022340982.1"/>
    </source>
</evidence>
<dbReference type="AlphaFoldDB" id="A0A8B8EM40"/>
<evidence type="ECO:0000256" key="1">
    <source>
        <dbReference type="SAM" id="MobiDB-lite"/>
    </source>
</evidence>
<organism evidence="3 4">
    <name type="scientific">Crassostrea virginica</name>
    <name type="common">Eastern oyster</name>
    <dbReference type="NCBI Taxonomy" id="6565"/>
    <lineage>
        <taxon>Eukaryota</taxon>
        <taxon>Metazoa</taxon>
        <taxon>Spiralia</taxon>
        <taxon>Lophotrochozoa</taxon>
        <taxon>Mollusca</taxon>
        <taxon>Bivalvia</taxon>
        <taxon>Autobranchia</taxon>
        <taxon>Pteriomorphia</taxon>
        <taxon>Ostreida</taxon>
        <taxon>Ostreoidea</taxon>
        <taxon>Ostreidae</taxon>
        <taxon>Crassostrea</taxon>
    </lineage>
</organism>
<dbReference type="Proteomes" id="UP000694844">
    <property type="component" value="Chromosome 5"/>
</dbReference>
<name>A0A8B8EM40_CRAVI</name>
<keyword evidence="2" id="KW-0472">Membrane</keyword>